<evidence type="ECO:0000256" key="3">
    <source>
        <dbReference type="ARBA" id="ARBA00022723"/>
    </source>
</evidence>
<evidence type="ECO:0000313" key="5">
    <source>
        <dbReference type="Proteomes" id="UP000193061"/>
    </source>
</evidence>
<dbReference type="Gene3D" id="3.90.550.10">
    <property type="entry name" value="Spore Coat Polysaccharide Biosynthesis Protein SpsA, Chain A"/>
    <property type="match status" value="1"/>
</dbReference>
<dbReference type="EMBL" id="FWFX01000001">
    <property type="protein sequence ID" value="SLN17059.1"/>
    <property type="molecule type" value="Genomic_DNA"/>
</dbReference>
<dbReference type="InterPro" id="IPR002495">
    <property type="entry name" value="Glyco_trans_8"/>
</dbReference>
<sequence length="268" mass="30769">MTVHVAIAADDAIFRYSGNLLRSILAHASQPVKFHVFVDFEYERAEKVLNAAIPDADIEFYYLDASVFKDLPNRTHLSPMTYARLIMPERIEADRFLYFDTDMIAQADIAELVDIDLQDNLMAAVFNGGGLNSGLLLFDRESWIAEGLTEKSLKYAQEHRPDFGDQAAIEAAVGDRFLILEEDWNLVLDPVWTGKERLAEKRTSRAKVIHYCTGFKPWNLGRLAMPRHLQALWDSHGKPLKLPMNFRYEFKMAGWAIYMYARNFITGR</sequence>
<dbReference type="Proteomes" id="UP000193061">
    <property type="component" value="Unassembled WGS sequence"/>
</dbReference>
<organism evidence="4 5">
    <name type="scientific">Roseovarius albus</name>
    <dbReference type="NCBI Taxonomy" id="1247867"/>
    <lineage>
        <taxon>Bacteria</taxon>
        <taxon>Pseudomonadati</taxon>
        <taxon>Pseudomonadota</taxon>
        <taxon>Alphaproteobacteria</taxon>
        <taxon>Rhodobacterales</taxon>
        <taxon>Roseobacteraceae</taxon>
        <taxon>Roseovarius</taxon>
    </lineage>
</organism>
<keyword evidence="1" id="KW-0328">Glycosyltransferase</keyword>
<dbReference type="Pfam" id="PF01501">
    <property type="entry name" value="Glyco_transf_8"/>
    <property type="match status" value="1"/>
</dbReference>
<dbReference type="InterPro" id="IPR050748">
    <property type="entry name" value="Glycosyltrans_8_dom-fam"/>
</dbReference>
<accession>A0A1X6YCD2</accession>
<dbReference type="PANTHER" id="PTHR13778">
    <property type="entry name" value="GLYCOSYLTRANSFERASE 8 DOMAIN-CONTAINING PROTEIN"/>
    <property type="match status" value="1"/>
</dbReference>
<gene>
    <name evidence="4" type="primary">gspA</name>
    <name evidence="4" type="ORF">ROA7450_00510</name>
</gene>
<keyword evidence="3" id="KW-0479">Metal-binding</keyword>
<keyword evidence="5" id="KW-1185">Reference proteome</keyword>
<evidence type="ECO:0000256" key="2">
    <source>
        <dbReference type="ARBA" id="ARBA00022679"/>
    </source>
</evidence>
<keyword evidence="2" id="KW-0808">Transferase</keyword>
<evidence type="ECO:0000256" key="1">
    <source>
        <dbReference type="ARBA" id="ARBA00022676"/>
    </source>
</evidence>
<name>A0A1X6YCD2_9RHOB</name>
<dbReference type="GO" id="GO:0016757">
    <property type="term" value="F:glycosyltransferase activity"/>
    <property type="evidence" value="ECO:0007669"/>
    <property type="project" value="UniProtKB-KW"/>
</dbReference>
<dbReference type="AlphaFoldDB" id="A0A1X6YCD2"/>
<evidence type="ECO:0000313" key="4">
    <source>
        <dbReference type="EMBL" id="SLN17059.1"/>
    </source>
</evidence>
<reference evidence="4 5" key="1">
    <citation type="submission" date="2017-03" db="EMBL/GenBank/DDBJ databases">
        <authorList>
            <person name="Afonso C.L."/>
            <person name="Miller P.J."/>
            <person name="Scott M.A."/>
            <person name="Spackman E."/>
            <person name="Goraichik I."/>
            <person name="Dimitrov K.M."/>
            <person name="Suarez D.L."/>
            <person name="Swayne D.E."/>
        </authorList>
    </citation>
    <scope>NUCLEOTIDE SEQUENCE [LARGE SCALE GENOMIC DNA]</scope>
    <source>
        <strain evidence="4 5">CECT 7450</strain>
    </source>
</reference>
<dbReference type="InterPro" id="IPR029044">
    <property type="entry name" value="Nucleotide-diphossugar_trans"/>
</dbReference>
<dbReference type="GO" id="GO:0046872">
    <property type="term" value="F:metal ion binding"/>
    <property type="evidence" value="ECO:0007669"/>
    <property type="project" value="UniProtKB-KW"/>
</dbReference>
<proteinExistence type="predicted"/>
<protein>
    <submittedName>
        <fullName evidence="4">General stress protein A</fullName>
    </submittedName>
</protein>
<dbReference type="PANTHER" id="PTHR13778:SF47">
    <property type="entry name" value="LIPOPOLYSACCHARIDE 1,3-GALACTOSYLTRANSFERASE"/>
    <property type="match status" value="1"/>
</dbReference>
<dbReference type="SUPFAM" id="SSF53448">
    <property type="entry name" value="Nucleotide-diphospho-sugar transferases"/>
    <property type="match status" value="1"/>
</dbReference>